<keyword evidence="3" id="KW-1185">Reference proteome</keyword>
<feature type="compositionally biased region" description="Polar residues" evidence="1">
    <location>
        <begin position="76"/>
        <end position="87"/>
    </location>
</feature>
<sequence length="106" mass="11251">MHYFPSILPVYNLIVINHPFILLLFSLPPSLPPSLPSSHSSHSSFPCAGGNPNSFLTAVDELRHYVTGSGRARQPALTSVSMQSGNQAGRERPAGATSNIHEASAA</sequence>
<gene>
    <name evidence="2" type="ORF">PLEPLA_LOCUS44896</name>
</gene>
<evidence type="ECO:0000256" key="1">
    <source>
        <dbReference type="SAM" id="MobiDB-lite"/>
    </source>
</evidence>
<evidence type="ECO:0000313" key="2">
    <source>
        <dbReference type="EMBL" id="CAB1457092.1"/>
    </source>
</evidence>
<organism evidence="2 3">
    <name type="scientific">Pleuronectes platessa</name>
    <name type="common">European plaice</name>
    <dbReference type="NCBI Taxonomy" id="8262"/>
    <lineage>
        <taxon>Eukaryota</taxon>
        <taxon>Metazoa</taxon>
        <taxon>Chordata</taxon>
        <taxon>Craniata</taxon>
        <taxon>Vertebrata</taxon>
        <taxon>Euteleostomi</taxon>
        <taxon>Actinopterygii</taxon>
        <taxon>Neopterygii</taxon>
        <taxon>Teleostei</taxon>
        <taxon>Neoteleostei</taxon>
        <taxon>Acanthomorphata</taxon>
        <taxon>Carangaria</taxon>
        <taxon>Pleuronectiformes</taxon>
        <taxon>Pleuronectoidei</taxon>
        <taxon>Pleuronectidae</taxon>
        <taxon>Pleuronectes</taxon>
    </lineage>
</organism>
<feature type="region of interest" description="Disordered" evidence="1">
    <location>
        <begin position="69"/>
        <end position="106"/>
    </location>
</feature>
<proteinExistence type="predicted"/>
<comment type="caution">
    <text evidence="2">The sequence shown here is derived from an EMBL/GenBank/DDBJ whole genome shotgun (WGS) entry which is preliminary data.</text>
</comment>
<dbReference type="Proteomes" id="UP001153269">
    <property type="component" value="Unassembled WGS sequence"/>
</dbReference>
<accession>A0A9N7VXN0</accession>
<name>A0A9N7VXN0_PLEPL</name>
<dbReference type="EMBL" id="CADEAL010004325">
    <property type="protein sequence ID" value="CAB1457092.1"/>
    <property type="molecule type" value="Genomic_DNA"/>
</dbReference>
<feature type="compositionally biased region" description="Polar residues" evidence="1">
    <location>
        <begin position="96"/>
        <end position="106"/>
    </location>
</feature>
<dbReference type="AlphaFoldDB" id="A0A9N7VXN0"/>
<evidence type="ECO:0000313" key="3">
    <source>
        <dbReference type="Proteomes" id="UP001153269"/>
    </source>
</evidence>
<reference evidence="2" key="1">
    <citation type="submission" date="2020-03" db="EMBL/GenBank/DDBJ databases">
        <authorList>
            <person name="Weist P."/>
        </authorList>
    </citation>
    <scope>NUCLEOTIDE SEQUENCE</scope>
</reference>
<protein>
    <submittedName>
        <fullName evidence="2">Uncharacterized protein</fullName>
    </submittedName>
</protein>